<sequence length="242" mass="25934">MVGHGRAMEEYDTYVLFCDPSAPPNVIARQLEETAREARKVRWKRRALIAALVALLVWLTVFTALGAAIGWAFGGAGLRCENVEFSWYTDSQADCTTLLVLPQTGRENAQRTVACVARSVEDGSAIGASVEVLTATGAAVNSGFGLTWPAQLVHFEETPRAHSLSGSTLSLTGFGVRFQGQINTTLAVDGGVSSITLIGVSAYRRIGVSAYRRIGVSAYRRIGVSAYRRIGFRFPVSGLGNS</sequence>
<keyword evidence="1" id="KW-1133">Transmembrane helix</keyword>
<dbReference type="AlphaFoldDB" id="A0A5J4YKG1"/>
<keyword evidence="1" id="KW-0472">Membrane</keyword>
<gene>
    <name evidence="2" type="ORF">FVE85_9642</name>
</gene>
<keyword evidence="1" id="KW-0812">Transmembrane</keyword>
<evidence type="ECO:0000256" key="1">
    <source>
        <dbReference type="SAM" id="Phobius"/>
    </source>
</evidence>
<evidence type="ECO:0000313" key="2">
    <source>
        <dbReference type="EMBL" id="KAA8491595.1"/>
    </source>
</evidence>
<accession>A0A5J4YKG1</accession>
<organism evidence="2 3">
    <name type="scientific">Porphyridium purpureum</name>
    <name type="common">Red alga</name>
    <name type="synonym">Porphyridium cruentum</name>
    <dbReference type="NCBI Taxonomy" id="35688"/>
    <lineage>
        <taxon>Eukaryota</taxon>
        <taxon>Rhodophyta</taxon>
        <taxon>Bangiophyceae</taxon>
        <taxon>Porphyridiales</taxon>
        <taxon>Porphyridiaceae</taxon>
        <taxon>Porphyridium</taxon>
    </lineage>
</organism>
<reference evidence="3" key="1">
    <citation type="journal article" date="2019" name="Nat. Commun.">
        <title>Expansion of phycobilisome linker gene families in mesophilic red algae.</title>
        <authorList>
            <person name="Lee J."/>
            <person name="Kim D."/>
            <person name="Bhattacharya D."/>
            <person name="Yoon H.S."/>
        </authorList>
    </citation>
    <scope>NUCLEOTIDE SEQUENCE [LARGE SCALE GENOMIC DNA]</scope>
    <source>
        <strain evidence="3">CCMP 1328</strain>
    </source>
</reference>
<dbReference type="Proteomes" id="UP000324585">
    <property type="component" value="Unassembled WGS sequence"/>
</dbReference>
<evidence type="ECO:0000313" key="3">
    <source>
        <dbReference type="Proteomes" id="UP000324585"/>
    </source>
</evidence>
<keyword evidence="3" id="KW-1185">Reference proteome</keyword>
<dbReference type="EMBL" id="VRMN01000012">
    <property type="protein sequence ID" value="KAA8491595.1"/>
    <property type="molecule type" value="Genomic_DNA"/>
</dbReference>
<protein>
    <submittedName>
        <fullName evidence="2">Uncharacterized protein</fullName>
    </submittedName>
</protein>
<comment type="caution">
    <text evidence="2">The sequence shown here is derived from an EMBL/GenBank/DDBJ whole genome shotgun (WGS) entry which is preliminary data.</text>
</comment>
<proteinExistence type="predicted"/>
<name>A0A5J4YKG1_PORPP</name>
<feature type="transmembrane region" description="Helical" evidence="1">
    <location>
        <begin position="47"/>
        <end position="73"/>
    </location>
</feature>